<dbReference type="EMBL" id="QQWE01000003">
    <property type="protein sequence ID" value="REJ57706.1"/>
    <property type="molecule type" value="Genomic_DNA"/>
</dbReference>
<reference evidence="1 2" key="1">
    <citation type="submission" date="2017-08" db="EMBL/GenBank/DDBJ databases">
        <title>Functional genomic and metabolic studies of the symbiotic interactions of six Microcystis-dominated communities.</title>
        <authorList>
            <person name="Li Q."/>
            <person name="Lin F."/>
        </authorList>
    </citation>
    <scope>NUCLEOTIDE SEQUENCE [LARGE SCALE GENOMIC DNA]</scope>
    <source>
        <strain evidence="1">DA14</strain>
    </source>
</reference>
<organism evidence="1 2">
    <name type="scientific">Microcystis aeruginosa DA14</name>
    <dbReference type="NCBI Taxonomy" id="1987506"/>
    <lineage>
        <taxon>Bacteria</taxon>
        <taxon>Bacillati</taxon>
        <taxon>Cyanobacteriota</taxon>
        <taxon>Cyanophyceae</taxon>
        <taxon>Oscillatoriophycideae</taxon>
        <taxon>Chroococcales</taxon>
        <taxon>Microcystaceae</taxon>
        <taxon>Microcystis</taxon>
    </lineage>
</organism>
<sequence>MAIITSNIEKPDSDDDSFDCIPFPFNFTFYPPPFFLKTTGFSSLLTTDYANDRIFLTLVRELIPRKPYFSIESDCLSS</sequence>
<dbReference type="AlphaFoldDB" id="A0A3E0MDG6"/>
<dbReference type="Proteomes" id="UP000256301">
    <property type="component" value="Unassembled WGS sequence"/>
</dbReference>
<protein>
    <submittedName>
        <fullName evidence="1">Uncharacterized protein</fullName>
    </submittedName>
</protein>
<gene>
    <name evidence="1" type="ORF">DWQ56_10600</name>
</gene>
<evidence type="ECO:0000313" key="1">
    <source>
        <dbReference type="EMBL" id="REJ57706.1"/>
    </source>
</evidence>
<name>A0A3E0MDG6_MICAE</name>
<accession>A0A3E0MDG6</accession>
<comment type="caution">
    <text evidence="1">The sequence shown here is derived from an EMBL/GenBank/DDBJ whole genome shotgun (WGS) entry which is preliminary data.</text>
</comment>
<evidence type="ECO:0000313" key="2">
    <source>
        <dbReference type="Proteomes" id="UP000256301"/>
    </source>
</evidence>
<proteinExistence type="predicted"/>